<dbReference type="PROSITE" id="PS00639">
    <property type="entry name" value="THIOL_PROTEASE_HIS"/>
    <property type="match status" value="1"/>
</dbReference>
<proteinExistence type="predicted"/>
<dbReference type="InterPro" id="IPR038765">
    <property type="entry name" value="Papain-like_cys_pep_sf"/>
</dbReference>
<dbReference type="EMBL" id="JAPDNS010000002">
    <property type="protein sequence ID" value="MCW3486326.1"/>
    <property type="molecule type" value="Genomic_DNA"/>
</dbReference>
<reference evidence="3 4" key="1">
    <citation type="submission" date="2022-10" db="EMBL/GenBank/DDBJ databases">
        <title>Chitinophaga nivalis PC15 sp. nov., isolated from Pyeongchang county, South Korea.</title>
        <authorList>
            <person name="Trinh H.N."/>
        </authorList>
    </citation>
    <scope>NUCLEOTIDE SEQUENCE [LARGE SCALE GENOMIC DNA]</scope>
    <source>
        <strain evidence="3 4">PC14</strain>
    </source>
</reference>
<accession>A0ABT3IQQ6</accession>
<dbReference type="CDD" id="cd02619">
    <property type="entry name" value="Peptidase_C1"/>
    <property type="match status" value="1"/>
</dbReference>
<dbReference type="PROSITE" id="PS51257">
    <property type="entry name" value="PROKAR_LIPOPROTEIN"/>
    <property type="match status" value="1"/>
</dbReference>
<organism evidence="3 4">
    <name type="scientific">Chitinophaga nivalis</name>
    <dbReference type="NCBI Taxonomy" id="2991709"/>
    <lineage>
        <taxon>Bacteria</taxon>
        <taxon>Pseudomonadati</taxon>
        <taxon>Bacteroidota</taxon>
        <taxon>Chitinophagia</taxon>
        <taxon>Chitinophagales</taxon>
        <taxon>Chitinophagaceae</taxon>
        <taxon>Chitinophaga</taxon>
    </lineage>
</organism>
<gene>
    <name evidence="3" type="ORF">OL497_20660</name>
</gene>
<evidence type="ECO:0000256" key="1">
    <source>
        <dbReference type="SAM" id="SignalP"/>
    </source>
</evidence>
<dbReference type="SUPFAM" id="SSF54001">
    <property type="entry name" value="Cysteine proteinases"/>
    <property type="match status" value="1"/>
</dbReference>
<comment type="caution">
    <text evidence="3">The sequence shown here is derived from an EMBL/GenBank/DDBJ whole genome shotgun (WGS) entry which is preliminary data.</text>
</comment>
<keyword evidence="1" id="KW-0732">Signal</keyword>
<feature type="domain" description="Peptidase C1A papain C-terminal" evidence="2">
    <location>
        <begin position="90"/>
        <end position="295"/>
    </location>
</feature>
<keyword evidence="4" id="KW-1185">Reference proteome</keyword>
<evidence type="ECO:0000313" key="3">
    <source>
        <dbReference type="EMBL" id="MCW3486326.1"/>
    </source>
</evidence>
<dbReference type="InterPro" id="IPR025660">
    <property type="entry name" value="Pept_his_AS"/>
</dbReference>
<sequence>MKKNRSILLALALLAGMYSCQKSGTVAPDATPDNQNNTGSIQKHGLGAKLNPTAFKNMRHINFDEVRARMIKLGFQDKLPNAKLGGPAGLPTRLILNHPSIGDQGQTGTCVSWSAGWALSGTLNNEFPAAGVSNPRSPWYVYQKDHSAAGNCDPNDGMYLDAGLNILRDYGVPTYAADSYLGSPCTSPTAAQDLSASSDKIVNYAAVTTVNEIKTAISMRLPVILGFNVYTSFETAFSYGTTFKRISGQYLGGHAVCIVGYDDAKNAVLIQNSWGTGGGDPSNRGCVWIDYSTITNPNLGAEMYSVWK</sequence>
<evidence type="ECO:0000313" key="4">
    <source>
        <dbReference type="Proteomes" id="UP001207742"/>
    </source>
</evidence>
<dbReference type="InterPro" id="IPR000668">
    <property type="entry name" value="Peptidase_C1A_C"/>
</dbReference>
<dbReference type="Proteomes" id="UP001207742">
    <property type="component" value="Unassembled WGS sequence"/>
</dbReference>
<dbReference type="SMART" id="SM00645">
    <property type="entry name" value="Pept_C1"/>
    <property type="match status" value="1"/>
</dbReference>
<protein>
    <submittedName>
        <fullName evidence="3">C1 family peptidase</fullName>
    </submittedName>
</protein>
<evidence type="ECO:0000259" key="2">
    <source>
        <dbReference type="SMART" id="SM00645"/>
    </source>
</evidence>
<dbReference type="RefSeq" id="WP_264733142.1">
    <property type="nucleotide sequence ID" value="NZ_JAPDNR010000001.1"/>
</dbReference>
<dbReference type="Pfam" id="PF00112">
    <property type="entry name" value="Peptidase_C1"/>
    <property type="match status" value="1"/>
</dbReference>
<name>A0ABT3IQQ6_9BACT</name>
<feature type="signal peptide" evidence="1">
    <location>
        <begin position="1"/>
        <end position="22"/>
    </location>
</feature>
<dbReference type="Gene3D" id="3.90.70.10">
    <property type="entry name" value="Cysteine proteinases"/>
    <property type="match status" value="1"/>
</dbReference>
<feature type="chain" id="PRO_5047333345" evidence="1">
    <location>
        <begin position="23"/>
        <end position="308"/>
    </location>
</feature>